<keyword evidence="4 6" id="KW-0472">Membrane</keyword>
<reference evidence="8 9" key="1">
    <citation type="submission" date="2015-01" db="EMBL/GenBank/DDBJ databases">
        <title>Genome of allotetraploid Gossypium barbadense reveals genomic plasticity and fiber elongation in cotton evolution.</title>
        <authorList>
            <person name="Chen X."/>
            <person name="Liu X."/>
            <person name="Zhao B."/>
            <person name="Zheng H."/>
            <person name="Hu Y."/>
            <person name="Lu G."/>
            <person name="Yang C."/>
            <person name="Chen J."/>
            <person name="Shan C."/>
            <person name="Zhang L."/>
            <person name="Zhou Y."/>
            <person name="Wang L."/>
            <person name="Guo W."/>
            <person name="Bai Y."/>
            <person name="Ruan J."/>
            <person name="Shangguan X."/>
            <person name="Mao Y."/>
            <person name="Jiang J."/>
            <person name="Zhu Y."/>
            <person name="Lei J."/>
            <person name="Kang H."/>
            <person name="Chen S."/>
            <person name="He X."/>
            <person name="Wang R."/>
            <person name="Wang Y."/>
            <person name="Chen J."/>
            <person name="Wang L."/>
            <person name="Yu S."/>
            <person name="Wang B."/>
            <person name="Wei J."/>
            <person name="Song S."/>
            <person name="Lu X."/>
            <person name="Gao Z."/>
            <person name="Gu W."/>
            <person name="Deng X."/>
            <person name="Ma D."/>
            <person name="Wang S."/>
            <person name="Liang W."/>
            <person name="Fang L."/>
            <person name="Cai C."/>
            <person name="Zhu X."/>
            <person name="Zhou B."/>
            <person name="Zhang Y."/>
            <person name="Chen Z."/>
            <person name="Xu S."/>
            <person name="Zhu R."/>
            <person name="Wang S."/>
            <person name="Zhang T."/>
            <person name="Zhao G."/>
        </authorList>
    </citation>
    <scope>NUCLEOTIDE SEQUENCE [LARGE SCALE GENOMIC DNA]</scope>
    <source>
        <strain evidence="9">cv. Xinhai21</strain>
        <tissue evidence="8">Leaf</tissue>
    </source>
</reference>
<evidence type="ECO:0000256" key="6">
    <source>
        <dbReference type="SAM" id="Phobius"/>
    </source>
</evidence>
<dbReference type="SMART" id="SM01417">
    <property type="entry name" value="Solute_trans_a"/>
    <property type="match status" value="1"/>
</dbReference>
<evidence type="ECO:0000313" key="9">
    <source>
        <dbReference type="Proteomes" id="UP000239757"/>
    </source>
</evidence>
<feature type="transmembrane region" description="Helical" evidence="6">
    <location>
        <begin position="145"/>
        <end position="162"/>
    </location>
</feature>
<gene>
    <name evidence="8" type="ORF">GOBAR_AA24057</name>
</gene>
<dbReference type="AlphaFoldDB" id="A0A2P5WZY1"/>
<evidence type="ECO:0000256" key="7">
    <source>
        <dbReference type="SAM" id="SignalP"/>
    </source>
</evidence>
<feature type="transmembrane region" description="Helical" evidence="6">
    <location>
        <begin position="335"/>
        <end position="355"/>
    </location>
</feature>
<dbReference type="Proteomes" id="UP000239757">
    <property type="component" value="Unassembled WGS sequence"/>
</dbReference>
<feature type="transmembrane region" description="Helical" evidence="6">
    <location>
        <begin position="262"/>
        <end position="281"/>
    </location>
</feature>
<dbReference type="EMBL" id="KZ666015">
    <property type="protein sequence ID" value="PPR96611.1"/>
    <property type="molecule type" value="Genomic_DNA"/>
</dbReference>
<keyword evidence="3 6" id="KW-1133">Transmembrane helix</keyword>
<evidence type="ECO:0000256" key="2">
    <source>
        <dbReference type="ARBA" id="ARBA00022692"/>
    </source>
</evidence>
<feature type="signal peptide" evidence="7">
    <location>
        <begin position="1"/>
        <end position="19"/>
    </location>
</feature>
<evidence type="ECO:0008006" key="10">
    <source>
        <dbReference type="Google" id="ProtNLM"/>
    </source>
</evidence>
<protein>
    <recommendedName>
        <fullName evidence="10">Protein LAZ1 homolog 1</fullName>
    </recommendedName>
</protein>
<feature type="transmembrane region" description="Helical" evidence="6">
    <location>
        <begin position="74"/>
        <end position="93"/>
    </location>
</feature>
<comment type="subcellular location">
    <subcellularLocation>
        <location evidence="1">Membrane</location>
        <topology evidence="1">Multi-pass membrane protein</topology>
    </subcellularLocation>
</comment>
<feature type="region of interest" description="Disordered" evidence="5">
    <location>
        <begin position="525"/>
        <end position="553"/>
    </location>
</feature>
<dbReference type="GO" id="GO:0016020">
    <property type="term" value="C:membrane"/>
    <property type="evidence" value="ECO:0007669"/>
    <property type="project" value="UniProtKB-SubCell"/>
</dbReference>
<keyword evidence="7" id="KW-0732">Signal</keyword>
<feature type="transmembrane region" description="Helical" evidence="6">
    <location>
        <begin position="39"/>
        <end position="62"/>
    </location>
</feature>
<dbReference type="Pfam" id="PF03619">
    <property type="entry name" value="Solute_trans_a"/>
    <property type="match status" value="1"/>
</dbReference>
<feature type="transmembrane region" description="Helical" evidence="6">
    <location>
        <begin position="293"/>
        <end position="314"/>
    </location>
</feature>
<evidence type="ECO:0000256" key="3">
    <source>
        <dbReference type="ARBA" id="ARBA00022989"/>
    </source>
</evidence>
<proteinExistence type="predicted"/>
<sequence>MGWRGVFYSSLFLLTLVESSSRSEKILFSNLAAQKAVEFSWPVFSASIFVFVALVLSMYLIFEHLASYNQPEEQKFLIGLILMVPVYALESFLSLLDSGAAFNCEVIRDCYEAFALYCFERYLIACLGSLTYVGNHCNRVSKKSLTLSFLACPIVFSAVARLRRILTSKQQTAWIPTMALLDRVIEKCCGEERTIQFMESQTVITASTPLLEDAYSYGVVEHPFPLNWFLKDWYLGPKFYHAVKIGIVHLPVLIKASVFQMILKMICALLAMILQSFGVYGEGKFEWRYGYPYLAVVLNFSQTWALYCLLQFYAVTKEKLEPIRPLAKFLTFKSIVFLTWWQGVAVAFLFSMGAFKGSLAQELKTRIQDYIICIEMGVAAVVHLYVFPAVPYKRGERCVRNVAVMTDYASLGTPPDPEEVQDCERTTRMRLDRHYEREKRLNFPQSVRDVVLGSGEIIVDDMKYTVSHVVEPVERGIAKINKTFHQISENVKRHEEERRRNSKDDSYLVPLSSWNREFSEARENVVEGSVSDSGLAATGKRNNNIQARNRSAR</sequence>
<organism evidence="8 9">
    <name type="scientific">Gossypium barbadense</name>
    <name type="common">Sea Island cotton</name>
    <name type="synonym">Hibiscus barbadensis</name>
    <dbReference type="NCBI Taxonomy" id="3634"/>
    <lineage>
        <taxon>Eukaryota</taxon>
        <taxon>Viridiplantae</taxon>
        <taxon>Streptophyta</taxon>
        <taxon>Embryophyta</taxon>
        <taxon>Tracheophyta</taxon>
        <taxon>Spermatophyta</taxon>
        <taxon>Magnoliopsida</taxon>
        <taxon>eudicotyledons</taxon>
        <taxon>Gunneridae</taxon>
        <taxon>Pentapetalae</taxon>
        <taxon>rosids</taxon>
        <taxon>malvids</taxon>
        <taxon>Malvales</taxon>
        <taxon>Malvaceae</taxon>
        <taxon>Malvoideae</taxon>
        <taxon>Gossypium</taxon>
    </lineage>
</organism>
<evidence type="ECO:0000256" key="5">
    <source>
        <dbReference type="SAM" id="MobiDB-lite"/>
    </source>
</evidence>
<name>A0A2P5WZY1_GOSBA</name>
<feature type="chain" id="PRO_5015132297" description="Protein LAZ1 homolog 1" evidence="7">
    <location>
        <begin position="20"/>
        <end position="553"/>
    </location>
</feature>
<feature type="transmembrane region" description="Helical" evidence="6">
    <location>
        <begin position="367"/>
        <end position="387"/>
    </location>
</feature>
<keyword evidence="2 6" id="KW-0812">Transmembrane</keyword>
<evidence type="ECO:0000256" key="4">
    <source>
        <dbReference type="ARBA" id="ARBA00023136"/>
    </source>
</evidence>
<evidence type="ECO:0000256" key="1">
    <source>
        <dbReference type="ARBA" id="ARBA00004141"/>
    </source>
</evidence>
<evidence type="ECO:0000313" key="8">
    <source>
        <dbReference type="EMBL" id="PPR96611.1"/>
    </source>
</evidence>
<accession>A0A2P5WZY1</accession>
<dbReference type="PANTHER" id="PTHR23423">
    <property type="entry name" value="ORGANIC SOLUTE TRANSPORTER-RELATED"/>
    <property type="match status" value="1"/>
</dbReference>
<feature type="compositionally biased region" description="Polar residues" evidence="5">
    <location>
        <begin position="540"/>
        <end position="553"/>
    </location>
</feature>
<dbReference type="OrthoDB" id="5348404at2759"/>
<dbReference type="InterPro" id="IPR005178">
    <property type="entry name" value="Ostalpha/TMEM184C"/>
</dbReference>